<dbReference type="InterPro" id="IPR002586">
    <property type="entry name" value="CobQ/CobB/MinD/ParA_Nub-bd_dom"/>
</dbReference>
<dbReference type="PANTHER" id="PTHR13696">
    <property type="entry name" value="P-LOOP CONTAINING NUCLEOSIDE TRIPHOSPHATE HYDROLASE"/>
    <property type="match status" value="1"/>
</dbReference>
<protein>
    <submittedName>
        <fullName evidence="2">ParA family protein</fullName>
    </submittedName>
</protein>
<dbReference type="Gene3D" id="3.40.50.300">
    <property type="entry name" value="P-loop containing nucleotide triphosphate hydrolases"/>
    <property type="match status" value="1"/>
</dbReference>
<evidence type="ECO:0000313" key="3">
    <source>
        <dbReference type="Proteomes" id="UP000672027"/>
    </source>
</evidence>
<dbReference type="InterPro" id="IPR048089">
    <property type="entry name" value="McdA"/>
</dbReference>
<dbReference type="SUPFAM" id="SSF52540">
    <property type="entry name" value="P-loop containing nucleoside triphosphate hydrolases"/>
    <property type="match status" value="1"/>
</dbReference>
<dbReference type="CDD" id="cd02042">
    <property type="entry name" value="ParAB_family"/>
    <property type="match status" value="1"/>
</dbReference>
<accession>A0ABX7X6U9</accession>
<dbReference type="Pfam" id="PF01656">
    <property type="entry name" value="CbiA"/>
    <property type="match status" value="1"/>
</dbReference>
<dbReference type="Proteomes" id="UP000672027">
    <property type="component" value="Chromosome"/>
</dbReference>
<dbReference type="RefSeq" id="WP_210229388.1">
    <property type="nucleotide sequence ID" value="NZ_CP072800.1"/>
</dbReference>
<name>A0ABX7X6U9_9GAMM</name>
<gene>
    <name evidence="2" type="ORF">J8380_06490</name>
</gene>
<dbReference type="InterPro" id="IPR027417">
    <property type="entry name" value="P-loop_NTPase"/>
</dbReference>
<dbReference type="NCBIfam" id="NF041546">
    <property type="entry name" value="ParA_partition"/>
    <property type="match status" value="1"/>
</dbReference>
<dbReference type="InterPro" id="IPR050678">
    <property type="entry name" value="DNA_Partitioning_ATPase"/>
</dbReference>
<keyword evidence="3" id="KW-1185">Reference proteome</keyword>
<proteinExistence type="predicted"/>
<evidence type="ECO:0000313" key="2">
    <source>
        <dbReference type="EMBL" id="QTR51192.1"/>
    </source>
</evidence>
<dbReference type="PIRSF" id="PIRSF009320">
    <property type="entry name" value="Nuc_binding_HP_1000"/>
    <property type="match status" value="1"/>
</dbReference>
<sequence>MTKPQQFSPPRGTCFMSIIAIIGNKGGVGKTTLAINLATLLSEQAATCLLDADPQGSILHWAAMVDNANMPAVFDATANVGNAVAQYRDDYQHILIDCPPQLQSEQTQAALASADVVVIPVLPSPLDLWATVAVNEGIASARESNPDLKALLVINQMEPSTKLSKLIRDVIQELGIPAATTTLNRRVVYRASVLQGKSVSQMGRTGAFAADEMRNLLAEILAI</sequence>
<organism evidence="2 3">
    <name type="scientific">Candidatus Thiothrix anitrata</name>
    <dbReference type="NCBI Taxonomy" id="2823902"/>
    <lineage>
        <taxon>Bacteria</taxon>
        <taxon>Pseudomonadati</taxon>
        <taxon>Pseudomonadota</taxon>
        <taxon>Gammaproteobacteria</taxon>
        <taxon>Thiotrichales</taxon>
        <taxon>Thiotrichaceae</taxon>
        <taxon>Thiothrix</taxon>
    </lineage>
</organism>
<feature type="domain" description="CobQ/CobB/MinD/ParA nucleotide binding" evidence="1">
    <location>
        <begin position="19"/>
        <end position="189"/>
    </location>
</feature>
<dbReference type="PANTHER" id="PTHR13696:SF96">
    <property type="entry name" value="COBQ_COBB_MIND_PARA NUCLEOTIDE BINDING DOMAIN-CONTAINING PROTEIN"/>
    <property type="match status" value="1"/>
</dbReference>
<reference evidence="2 3" key="1">
    <citation type="submission" date="2021-04" db="EMBL/GenBank/DDBJ databases">
        <title>Genomics, taxonomy and metabolism of representatives of sulfur bacteria of the genus Thiothrix: Thiothrix fructosivorans QT, Thiothrix unzii A1T and three new species, Thiothrix subterranea sp. nov., Thiothrix litoralis sp. nov. and 'Candidatus Thiothrix anitrata' sp. nov.</title>
        <authorList>
            <person name="Ravin N.V."/>
            <person name="Smolyakov D."/>
            <person name="Rudenko T.S."/>
            <person name="Mardanov A.V."/>
            <person name="Beletsky A.V."/>
            <person name="Markov N.D."/>
            <person name="Fomenkov A.I."/>
            <person name="Roberts R.J."/>
            <person name="Karnachuk O.V."/>
            <person name="Novikov A."/>
            <person name="Grabovich M.Y."/>
        </authorList>
    </citation>
    <scope>NUCLEOTIDE SEQUENCE [LARGE SCALE GENOMIC DNA]</scope>
    <source>
        <strain evidence="2 3">A52</strain>
    </source>
</reference>
<evidence type="ECO:0000259" key="1">
    <source>
        <dbReference type="Pfam" id="PF01656"/>
    </source>
</evidence>
<dbReference type="EMBL" id="CP072800">
    <property type="protein sequence ID" value="QTR51192.1"/>
    <property type="molecule type" value="Genomic_DNA"/>
</dbReference>